<name>A0A0V0QGU6_PSEPJ</name>
<proteinExistence type="predicted"/>
<accession>A0A0V0QGU6</accession>
<evidence type="ECO:0000313" key="1">
    <source>
        <dbReference type="EMBL" id="KRX01368.1"/>
    </source>
</evidence>
<organism evidence="1 2">
    <name type="scientific">Pseudocohnilembus persalinus</name>
    <name type="common">Ciliate</name>
    <dbReference type="NCBI Taxonomy" id="266149"/>
    <lineage>
        <taxon>Eukaryota</taxon>
        <taxon>Sar</taxon>
        <taxon>Alveolata</taxon>
        <taxon>Ciliophora</taxon>
        <taxon>Intramacronucleata</taxon>
        <taxon>Oligohymenophorea</taxon>
        <taxon>Scuticociliatia</taxon>
        <taxon>Philasterida</taxon>
        <taxon>Pseudocohnilembidae</taxon>
        <taxon>Pseudocohnilembus</taxon>
    </lineage>
</organism>
<comment type="caution">
    <text evidence="1">The sequence shown here is derived from an EMBL/GenBank/DDBJ whole genome shotgun (WGS) entry which is preliminary data.</text>
</comment>
<sequence length="320" mass="37322">MENSTEQASKQAVNKLKIIFGEKKDNFNSKLKIYSDFSQKKVQKNLEKYFGPLKFKNDKLFYIVKFNLNPENDEKQNQEYLKEFQKLIKNLFVTLKAVNKKAKEYIKNVTITTERVKNSFCIGISVSKDWEDMILAGYEGIQLSTSIELSDIDKRLLGTVSFEKGVNQILEESGENLTIRNAFSILENIQIESKLAISMNEVLNLIKKSPIKYQKIQEKLYPVIYFMQKMKQNNLEMELEKINEQDIEEIMGLDQEEQQKKIDQIKLPWKINILPKIINLFSKAFTTEVELICNVDKVAFKAALSTDQLTNVIDRIIEYK</sequence>
<dbReference type="EMBL" id="LDAU01000170">
    <property type="protein sequence ID" value="KRX01368.1"/>
    <property type="molecule type" value="Genomic_DNA"/>
</dbReference>
<dbReference type="AlphaFoldDB" id="A0A0V0QGU6"/>
<keyword evidence="2" id="KW-1185">Reference proteome</keyword>
<protein>
    <submittedName>
        <fullName evidence="1">Uncharacterized protein</fullName>
    </submittedName>
</protein>
<evidence type="ECO:0000313" key="2">
    <source>
        <dbReference type="Proteomes" id="UP000054937"/>
    </source>
</evidence>
<reference evidence="1 2" key="1">
    <citation type="journal article" date="2015" name="Sci. Rep.">
        <title>Genome of the facultative scuticociliatosis pathogen Pseudocohnilembus persalinus provides insight into its virulence through horizontal gene transfer.</title>
        <authorList>
            <person name="Xiong J."/>
            <person name="Wang G."/>
            <person name="Cheng J."/>
            <person name="Tian M."/>
            <person name="Pan X."/>
            <person name="Warren A."/>
            <person name="Jiang C."/>
            <person name="Yuan D."/>
            <person name="Miao W."/>
        </authorList>
    </citation>
    <scope>NUCLEOTIDE SEQUENCE [LARGE SCALE GENOMIC DNA]</scope>
    <source>
        <strain evidence="1">36N120E</strain>
    </source>
</reference>
<dbReference type="Proteomes" id="UP000054937">
    <property type="component" value="Unassembled WGS sequence"/>
</dbReference>
<gene>
    <name evidence="1" type="ORF">PPERSA_01271</name>
</gene>
<dbReference type="InParanoid" id="A0A0V0QGU6"/>